<name>A0A537JDQ6_9BACT</name>
<organism evidence="1 3">
    <name type="scientific">Candidatus Segetimicrobium genomatis</name>
    <dbReference type="NCBI Taxonomy" id="2569760"/>
    <lineage>
        <taxon>Bacteria</taxon>
        <taxon>Bacillati</taxon>
        <taxon>Candidatus Sysuimicrobiota</taxon>
        <taxon>Candidatus Sysuimicrobiia</taxon>
        <taxon>Candidatus Sysuimicrobiales</taxon>
        <taxon>Candidatus Segetimicrobiaceae</taxon>
        <taxon>Candidatus Segetimicrobium</taxon>
    </lineage>
</organism>
<reference evidence="3 4" key="1">
    <citation type="journal article" date="2019" name="Nat. Microbiol.">
        <title>Mediterranean grassland soil C-N compound turnover is dependent on rainfall and depth, and is mediated by genomically divergent microorganisms.</title>
        <authorList>
            <person name="Diamond S."/>
            <person name="Andeer P.F."/>
            <person name="Li Z."/>
            <person name="Crits-Christoph A."/>
            <person name="Burstein D."/>
            <person name="Anantharaman K."/>
            <person name="Lane K.R."/>
            <person name="Thomas B.C."/>
            <person name="Pan C."/>
            <person name="Northen T.R."/>
            <person name="Banfield J.F."/>
        </authorList>
    </citation>
    <scope>NUCLEOTIDE SEQUENCE [LARGE SCALE GENOMIC DNA]</scope>
    <source>
        <strain evidence="2">NP_5</strain>
        <strain evidence="1">NP_7</strain>
    </source>
</reference>
<dbReference type="AlphaFoldDB" id="A0A537JDQ6"/>
<dbReference type="EMBL" id="VBAO01000162">
    <property type="protein sequence ID" value="TMI81635.1"/>
    <property type="molecule type" value="Genomic_DNA"/>
</dbReference>
<evidence type="ECO:0000313" key="1">
    <source>
        <dbReference type="EMBL" id="TMI81635.1"/>
    </source>
</evidence>
<dbReference type="Proteomes" id="UP000320393">
    <property type="component" value="Unassembled WGS sequence"/>
</dbReference>
<dbReference type="Proteomes" id="UP000320048">
    <property type="component" value="Unassembled WGS sequence"/>
</dbReference>
<accession>A0A537JDQ6</accession>
<evidence type="ECO:0000313" key="4">
    <source>
        <dbReference type="Proteomes" id="UP000320393"/>
    </source>
</evidence>
<evidence type="ECO:0000313" key="3">
    <source>
        <dbReference type="Proteomes" id="UP000320048"/>
    </source>
</evidence>
<comment type="caution">
    <text evidence="1">The sequence shown here is derived from an EMBL/GenBank/DDBJ whole genome shotgun (WGS) entry which is preliminary data.</text>
</comment>
<proteinExistence type="predicted"/>
<protein>
    <submittedName>
        <fullName evidence="1">Uncharacterized protein</fullName>
    </submittedName>
</protein>
<evidence type="ECO:0000313" key="2">
    <source>
        <dbReference type="EMBL" id="TMJ14252.1"/>
    </source>
</evidence>
<gene>
    <name evidence="2" type="ORF">E6H02_03550</name>
    <name evidence="1" type="ORF">E6H04_06220</name>
</gene>
<dbReference type="EMBL" id="VBAM01000119">
    <property type="protein sequence ID" value="TMJ14252.1"/>
    <property type="molecule type" value="Genomic_DNA"/>
</dbReference>
<sequence>MGVGCGVEPVHIARVRVYQEKRPNRRAFLGDFPEPVRYGVNTGVKAFYKMEPEEELPSTLDHLVAAAAG</sequence>